<gene>
    <name evidence="2" type="ORF">IG193_04040</name>
</gene>
<dbReference type="InParanoid" id="A0A7L9FJT9"/>
<dbReference type="PANTHER" id="PTHR47618:SF1">
    <property type="entry name" value="BIFUNCTIONAL OLIGORIBONUCLEASE AND PAP PHOSPHATASE NRNA"/>
    <property type="match status" value="1"/>
</dbReference>
<dbReference type="Proteomes" id="UP000594121">
    <property type="component" value="Chromosome"/>
</dbReference>
<dbReference type="InterPro" id="IPR001667">
    <property type="entry name" value="DDH_dom"/>
</dbReference>
<dbReference type="Pfam" id="PF01368">
    <property type="entry name" value="DHH"/>
    <property type="match status" value="1"/>
</dbReference>
<accession>A0A7L9FJT9</accession>
<dbReference type="GeneID" id="59149038"/>
<dbReference type="EMBL" id="CP062310">
    <property type="protein sequence ID" value="QOJ79632.1"/>
    <property type="molecule type" value="Genomic_DNA"/>
</dbReference>
<reference evidence="2 3" key="1">
    <citation type="submission" date="2020-10" db="EMBL/GenBank/DDBJ databases">
        <title>Thermofilum lucidum 3507LT sp. nov. a novel member of Thermofilaceae family isolated from Chile hot spring, and proposal of description order Thermofilales.</title>
        <authorList>
            <person name="Zayulina K.S."/>
            <person name="Elcheninov A.G."/>
            <person name="Toshchakov S.V."/>
            <person name="Kublanov I.V."/>
        </authorList>
    </citation>
    <scope>NUCLEOTIDE SEQUENCE [LARGE SCALE GENOMIC DNA]</scope>
    <source>
        <strain evidence="2 3">3507LT</strain>
    </source>
</reference>
<dbReference type="PANTHER" id="PTHR47618">
    <property type="entry name" value="BIFUNCTIONAL OLIGORIBONUCLEASE AND PAP PHOSPHATASE NRNA"/>
    <property type="match status" value="1"/>
</dbReference>
<evidence type="ECO:0000259" key="1">
    <source>
        <dbReference type="Pfam" id="PF01368"/>
    </source>
</evidence>
<dbReference type="InterPro" id="IPR038763">
    <property type="entry name" value="DHH_sf"/>
</dbReference>
<organism evidence="2 3">
    <name type="scientific">Infirmifilum lucidum</name>
    <dbReference type="NCBI Taxonomy" id="2776706"/>
    <lineage>
        <taxon>Archaea</taxon>
        <taxon>Thermoproteota</taxon>
        <taxon>Thermoprotei</taxon>
        <taxon>Thermofilales</taxon>
        <taxon>Thermofilaceae</taxon>
        <taxon>Infirmifilum</taxon>
    </lineage>
</organism>
<evidence type="ECO:0000313" key="2">
    <source>
        <dbReference type="EMBL" id="QOJ79632.1"/>
    </source>
</evidence>
<name>A0A7L9FJT9_9CREN</name>
<keyword evidence="3" id="KW-1185">Reference proteome</keyword>
<dbReference type="KEGG" id="thel:IG193_04040"/>
<dbReference type="AlphaFoldDB" id="A0A7L9FJT9"/>
<dbReference type="SUPFAM" id="SSF64182">
    <property type="entry name" value="DHH phosphoesterases"/>
    <property type="match status" value="1"/>
</dbReference>
<dbReference type="InterPro" id="IPR051319">
    <property type="entry name" value="Oligoribo/pAp-PDE_c-di-AMP_PDE"/>
</dbReference>
<evidence type="ECO:0000313" key="3">
    <source>
        <dbReference type="Proteomes" id="UP000594121"/>
    </source>
</evidence>
<dbReference type="RefSeq" id="WP_192819604.1">
    <property type="nucleotide sequence ID" value="NZ_CP062310.1"/>
</dbReference>
<dbReference type="Gene3D" id="3.90.1640.10">
    <property type="entry name" value="inorganic pyrophosphatase (n-terminal core)"/>
    <property type="match status" value="1"/>
</dbReference>
<feature type="domain" description="DDH" evidence="1">
    <location>
        <begin position="18"/>
        <end position="160"/>
    </location>
</feature>
<protein>
    <submittedName>
        <fullName evidence="2">DHH family phosphoesterase</fullName>
    </submittedName>
</protein>
<sequence>MHEIEQAAAFLRGLSGKRVLIVTHKNADPDAVGCAYTVKKICDSLGVEAEVCLPDGPSKVSKNILKSLGVGWREEWREAQALVVCDTSNISMIGGYPDLIGGMPEVLVIDHHYPPGSLAERASVRLIAQEPASAVIAVLLAEKLGVKLDSVTATLALAGIIYDTRRFLYTSPNTFLASKLLLESGVDYITTLKMLEEKEDYSEIIARLKGVQRASIIDVCGYLVAVTESSAHEASVARALVSLGVDLAIVVGGHGVSRASVRVSERLLREGFDSSSLVADVARAIGGEAGGHPGASGYTRSIARREVKGFKNKTLRQLLLRAIDSLVEFCEEKA</sequence>
<proteinExistence type="predicted"/>